<evidence type="ECO:0000313" key="10">
    <source>
        <dbReference type="EMBL" id="KAG6786443.1"/>
    </source>
</evidence>
<evidence type="ECO:0000259" key="9">
    <source>
        <dbReference type="PROSITE" id="PS50059"/>
    </source>
</evidence>
<comment type="catalytic activity">
    <reaction evidence="1 7">
        <text>[protein]-peptidylproline (omega=180) = [protein]-peptidylproline (omega=0)</text>
        <dbReference type="Rhea" id="RHEA:16237"/>
        <dbReference type="Rhea" id="RHEA-COMP:10747"/>
        <dbReference type="Rhea" id="RHEA-COMP:10748"/>
        <dbReference type="ChEBI" id="CHEBI:83833"/>
        <dbReference type="ChEBI" id="CHEBI:83834"/>
        <dbReference type="EC" id="5.2.1.8"/>
    </reaction>
</comment>
<proteinExistence type="inferred from homology"/>
<organism evidence="10 11">
    <name type="scientific">Populus tomentosa</name>
    <name type="common">Chinese white poplar</name>
    <dbReference type="NCBI Taxonomy" id="118781"/>
    <lineage>
        <taxon>Eukaryota</taxon>
        <taxon>Viridiplantae</taxon>
        <taxon>Streptophyta</taxon>
        <taxon>Embryophyta</taxon>
        <taxon>Tracheophyta</taxon>
        <taxon>Spermatophyta</taxon>
        <taxon>Magnoliopsida</taxon>
        <taxon>eudicotyledons</taxon>
        <taxon>Gunneridae</taxon>
        <taxon>Pentapetalae</taxon>
        <taxon>rosids</taxon>
        <taxon>fabids</taxon>
        <taxon>Malpighiales</taxon>
        <taxon>Salicaceae</taxon>
        <taxon>Saliceae</taxon>
        <taxon>Populus</taxon>
    </lineage>
</organism>
<evidence type="ECO:0000313" key="11">
    <source>
        <dbReference type="Proteomes" id="UP000886885"/>
    </source>
</evidence>
<evidence type="ECO:0000256" key="1">
    <source>
        <dbReference type="ARBA" id="ARBA00000971"/>
    </source>
</evidence>
<feature type="region of interest" description="Disordered" evidence="8">
    <location>
        <begin position="1"/>
        <end position="38"/>
    </location>
</feature>
<dbReference type="PANTHER" id="PTHR46512">
    <property type="entry name" value="PEPTIDYLPROLYL ISOMERASE"/>
    <property type="match status" value="1"/>
</dbReference>
<protein>
    <recommendedName>
        <fullName evidence="3 7">peptidylprolyl isomerase</fullName>
        <ecNumber evidence="3 7">5.2.1.8</ecNumber>
    </recommendedName>
</protein>
<name>A0A8X8ABQ9_POPTO</name>
<dbReference type="Pfam" id="PF00254">
    <property type="entry name" value="FKBP_C"/>
    <property type="match status" value="3"/>
</dbReference>
<sequence>MGVEKGTRDSDIEREEDLDEEPGEVIESAPPLKVGEERELGNSGIKKKLLKRGLGWETPEFNDEVTVHYVGTLLDGTKFDSTRDRDSSVIMKLGQGEVVAGLDHGIITMKKGERALFTLPPELGFGVAGRDVVPTNSFVRYEVELVSWIKVVDVSKDGGIIKKIVEKGDKHERPGDLDEVLVKYQVALADGTIVAKTLEEGIEFYVKDGHLCPALPKATMTMKRGEKVKLVVQPQYAFGQEGKDASDAICPVPPNSTLYIDLELTSFKPVIDVTGDAKVFKKILKEGEGSLVANEGATVTSKYSDIGKINLVSYTARLEDGTVFERKGIDDGQPLQFITDEEQVIAGLDQAVATMKKGEHAILTVKPEYGFGNIETKRDLAIVPPSSILVYEVEMLDFIKEKTPWEMNNQEKIKAAERKKEEGNLLFKSGKYLRAGKKYDKAASYVGEEEIFGDDEQKLVTAMRVTCWLNKAACSLKLNDFQGAIKLCSKVLGIEFYNIKALYRRAQALIQTTDLVSADMDIKKALEVDPQNREVKLIQKTLKQLQAESNKRDAKLYSNMFADMTKQTSAITKKLKVERADDDMKNVEPVAMEMENVADNSCPPDNGKAVDSC</sequence>
<accession>A0A8X8ABQ9</accession>
<dbReference type="AlphaFoldDB" id="A0A8X8ABQ9"/>
<dbReference type="EC" id="5.2.1.8" evidence="3 7"/>
<dbReference type="OrthoDB" id="1902587at2759"/>
<dbReference type="FunFam" id="1.25.40.10:FF:000008">
    <property type="entry name" value="Peptidylprolyl isomerase"/>
    <property type="match status" value="1"/>
</dbReference>
<evidence type="ECO:0000256" key="7">
    <source>
        <dbReference type="PROSITE-ProRule" id="PRU00277"/>
    </source>
</evidence>
<feature type="domain" description="PPIase FKBP-type" evidence="9">
    <location>
        <begin position="177"/>
        <end position="268"/>
    </location>
</feature>
<evidence type="ECO:0000256" key="4">
    <source>
        <dbReference type="ARBA" id="ARBA00022737"/>
    </source>
</evidence>
<dbReference type="Proteomes" id="UP000886885">
    <property type="component" value="Chromosome 2A"/>
</dbReference>
<dbReference type="SMART" id="SM00028">
    <property type="entry name" value="TPR"/>
    <property type="match status" value="3"/>
</dbReference>
<feature type="domain" description="PPIase FKBP-type" evidence="9">
    <location>
        <begin position="307"/>
        <end position="399"/>
    </location>
</feature>
<dbReference type="FunFam" id="3.10.50.40:FF:000017">
    <property type="entry name" value="Peptidylprolyl isomerase"/>
    <property type="match status" value="1"/>
</dbReference>
<keyword evidence="5" id="KW-0802">TPR repeat</keyword>
<comment type="caution">
    <text evidence="10">The sequence shown here is derived from an EMBL/GenBank/DDBJ whole genome shotgun (WGS) entry which is preliminary data.</text>
</comment>
<keyword evidence="4" id="KW-0677">Repeat</keyword>
<evidence type="ECO:0000256" key="5">
    <source>
        <dbReference type="ARBA" id="ARBA00022803"/>
    </source>
</evidence>
<evidence type="ECO:0000256" key="8">
    <source>
        <dbReference type="SAM" id="MobiDB-lite"/>
    </source>
</evidence>
<dbReference type="InterPro" id="IPR001179">
    <property type="entry name" value="PPIase_FKBP_dom"/>
</dbReference>
<reference evidence="10" key="1">
    <citation type="journal article" date="2020" name="bioRxiv">
        <title>Hybrid origin of Populus tomentosa Carr. identified through genome sequencing and phylogenomic analysis.</title>
        <authorList>
            <person name="An X."/>
            <person name="Gao K."/>
            <person name="Chen Z."/>
            <person name="Li J."/>
            <person name="Yang X."/>
            <person name="Yang X."/>
            <person name="Zhou J."/>
            <person name="Guo T."/>
            <person name="Zhao T."/>
            <person name="Huang S."/>
            <person name="Miao D."/>
            <person name="Khan W.U."/>
            <person name="Rao P."/>
            <person name="Ye M."/>
            <person name="Lei B."/>
            <person name="Liao W."/>
            <person name="Wang J."/>
            <person name="Ji L."/>
            <person name="Li Y."/>
            <person name="Guo B."/>
            <person name="Mustafa N.S."/>
            <person name="Li S."/>
            <person name="Yun Q."/>
            <person name="Keller S.R."/>
            <person name="Mao J."/>
            <person name="Zhang R."/>
            <person name="Strauss S.H."/>
        </authorList>
    </citation>
    <scope>NUCLEOTIDE SEQUENCE</scope>
    <source>
        <strain evidence="10">GM15</strain>
        <tissue evidence="10">Leaf</tissue>
    </source>
</reference>
<evidence type="ECO:0000256" key="3">
    <source>
        <dbReference type="ARBA" id="ARBA00013194"/>
    </source>
</evidence>
<dbReference type="PANTHER" id="PTHR46512:SF9">
    <property type="entry name" value="PEPTIDYLPROLYL ISOMERASE"/>
    <property type="match status" value="1"/>
</dbReference>
<gene>
    <name evidence="10" type="ORF">POTOM_008044</name>
</gene>
<evidence type="ECO:0000256" key="6">
    <source>
        <dbReference type="ARBA" id="ARBA00023235"/>
    </source>
</evidence>
<dbReference type="PROSITE" id="PS50059">
    <property type="entry name" value="FKBP_PPIASE"/>
    <property type="match status" value="3"/>
</dbReference>
<dbReference type="InterPro" id="IPR019734">
    <property type="entry name" value="TPR_rpt"/>
</dbReference>
<keyword evidence="6 7" id="KW-0413">Isomerase</keyword>
<feature type="compositionally biased region" description="Acidic residues" evidence="8">
    <location>
        <begin position="12"/>
        <end position="24"/>
    </location>
</feature>
<dbReference type="EMBL" id="JAAWWB010000003">
    <property type="protein sequence ID" value="KAG6786443.1"/>
    <property type="molecule type" value="Genomic_DNA"/>
</dbReference>
<dbReference type="GO" id="GO:0003755">
    <property type="term" value="F:peptidyl-prolyl cis-trans isomerase activity"/>
    <property type="evidence" value="ECO:0007669"/>
    <property type="project" value="UniProtKB-KW"/>
</dbReference>
<feature type="compositionally biased region" description="Basic and acidic residues" evidence="8">
    <location>
        <begin position="1"/>
        <end position="11"/>
    </location>
</feature>
<evidence type="ECO:0000256" key="2">
    <source>
        <dbReference type="ARBA" id="ARBA00006577"/>
    </source>
</evidence>
<feature type="domain" description="PPIase FKBP-type" evidence="9">
    <location>
        <begin position="62"/>
        <end position="149"/>
    </location>
</feature>
<keyword evidence="11" id="KW-1185">Reference proteome</keyword>
<dbReference type="InterPro" id="IPR050754">
    <property type="entry name" value="FKBP4/5/8-like"/>
</dbReference>
<comment type="similarity">
    <text evidence="2">Belongs to the FKBP-type PPIase family.</text>
</comment>
<keyword evidence="7" id="KW-0697">Rotamase</keyword>